<evidence type="ECO:0000313" key="2">
    <source>
        <dbReference type="Proteomes" id="UP000177481"/>
    </source>
</evidence>
<evidence type="ECO:0000313" key="1">
    <source>
        <dbReference type="EMBL" id="OGD64528.1"/>
    </source>
</evidence>
<name>A0A1F5EAV4_9BACT</name>
<protein>
    <submittedName>
        <fullName evidence="1">Uncharacterized protein</fullName>
    </submittedName>
</protein>
<sequence>MRITATTSQGRQRLKYLLFALFAVCLIGCADPIQEAVEQDNREFQIRDTQRTRESTQMPIARSASNYVSKTINDKLLLLGEDEWLIVEVHMPTAENRIFVLSKIDPESKVRITEVVEFKEKDYGWGTGMIAWVGDIVRKAPVLPNDLMGTNRSMPKCGYTF</sequence>
<dbReference type="AlphaFoldDB" id="A0A1F5EAV4"/>
<reference evidence="1 2" key="1">
    <citation type="journal article" date="2016" name="Nat. Commun.">
        <title>Thousands of microbial genomes shed light on interconnected biogeochemical processes in an aquifer system.</title>
        <authorList>
            <person name="Anantharaman K."/>
            <person name="Brown C.T."/>
            <person name="Hug L.A."/>
            <person name="Sharon I."/>
            <person name="Castelle C.J."/>
            <person name="Probst A.J."/>
            <person name="Thomas B.C."/>
            <person name="Singh A."/>
            <person name="Wilkins M.J."/>
            <person name="Karaoz U."/>
            <person name="Brodie E.L."/>
            <person name="Williams K.H."/>
            <person name="Hubbard S.S."/>
            <person name="Banfield J.F."/>
        </authorList>
    </citation>
    <scope>NUCLEOTIDE SEQUENCE [LARGE SCALE GENOMIC DNA]</scope>
</reference>
<dbReference type="EMBL" id="MEZX01000002">
    <property type="protein sequence ID" value="OGD64528.1"/>
    <property type="molecule type" value="Genomic_DNA"/>
</dbReference>
<proteinExistence type="predicted"/>
<accession>A0A1F5EAV4</accession>
<dbReference type="Proteomes" id="UP000177481">
    <property type="component" value="Unassembled WGS sequence"/>
</dbReference>
<organism evidence="1 2">
    <name type="scientific">Candidatus Berkelbacteria bacterium RIFCSPLOWO2_01_FULL_50_28</name>
    <dbReference type="NCBI Taxonomy" id="1797471"/>
    <lineage>
        <taxon>Bacteria</taxon>
        <taxon>Candidatus Berkelbacteria</taxon>
    </lineage>
</organism>
<gene>
    <name evidence="1" type="ORF">A3A71_00525</name>
</gene>
<comment type="caution">
    <text evidence="1">The sequence shown here is derived from an EMBL/GenBank/DDBJ whole genome shotgun (WGS) entry which is preliminary data.</text>
</comment>